<evidence type="ECO:0000313" key="4">
    <source>
        <dbReference type="EMBL" id="MBM9477775.1"/>
    </source>
</evidence>
<organism evidence="4 5">
    <name type="scientific">Nakamurella flavida</name>
    <dbReference type="NCBI Taxonomy" id="363630"/>
    <lineage>
        <taxon>Bacteria</taxon>
        <taxon>Bacillati</taxon>
        <taxon>Actinomycetota</taxon>
        <taxon>Actinomycetes</taxon>
        <taxon>Nakamurellales</taxon>
        <taxon>Nakamurellaceae</taxon>
        <taxon>Nakamurella</taxon>
    </lineage>
</organism>
<protein>
    <submittedName>
        <fullName evidence="4">CPBP family intramembrane metalloprotease</fullName>
    </submittedName>
</protein>
<feature type="region of interest" description="Disordered" evidence="1">
    <location>
        <begin position="1"/>
        <end position="62"/>
    </location>
</feature>
<gene>
    <name evidence="4" type="ORF">JL107_15090</name>
</gene>
<dbReference type="Pfam" id="PF02517">
    <property type="entry name" value="Rce1-like"/>
    <property type="match status" value="1"/>
</dbReference>
<feature type="domain" description="CAAX prenyl protease 2/Lysostaphin resistance protein A-like" evidence="3">
    <location>
        <begin position="187"/>
        <end position="294"/>
    </location>
</feature>
<proteinExistence type="predicted"/>
<feature type="transmembrane region" description="Helical" evidence="2">
    <location>
        <begin position="97"/>
        <end position="121"/>
    </location>
</feature>
<feature type="transmembrane region" description="Helical" evidence="2">
    <location>
        <begin position="256"/>
        <end position="275"/>
    </location>
</feature>
<feature type="transmembrane region" description="Helical" evidence="2">
    <location>
        <begin position="282"/>
        <end position="303"/>
    </location>
</feature>
<dbReference type="AlphaFoldDB" id="A0A938YRX2"/>
<name>A0A938YRX2_9ACTN</name>
<evidence type="ECO:0000256" key="2">
    <source>
        <dbReference type="SAM" id="Phobius"/>
    </source>
</evidence>
<comment type="caution">
    <text evidence="4">The sequence shown here is derived from an EMBL/GenBank/DDBJ whole genome shotgun (WGS) entry which is preliminary data.</text>
</comment>
<dbReference type="InterPro" id="IPR003675">
    <property type="entry name" value="Rce1/LyrA-like_dom"/>
</dbReference>
<feature type="transmembrane region" description="Helical" evidence="2">
    <location>
        <begin position="71"/>
        <end position="91"/>
    </location>
</feature>
<dbReference type="RefSeq" id="WP_205257885.1">
    <property type="nucleotide sequence ID" value="NZ_BAAAPV010000005.1"/>
</dbReference>
<dbReference type="InterPro" id="IPR052710">
    <property type="entry name" value="CAAX_protease"/>
</dbReference>
<dbReference type="GO" id="GO:0008237">
    <property type="term" value="F:metallopeptidase activity"/>
    <property type="evidence" value="ECO:0007669"/>
    <property type="project" value="UniProtKB-KW"/>
</dbReference>
<keyword evidence="4" id="KW-0645">Protease</keyword>
<keyword evidence="4" id="KW-0482">Metalloprotease</keyword>
<dbReference type="EMBL" id="JAERWL010000012">
    <property type="protein sequence ID" value="MBM9477775.1"/>
    <property type="molecule type" value="Genomic_DNA"/>
</dbReference>
<reference evidence="4" key="1">
    <citation type="submission" date="2021-01" db="EMBL/GenBank/DDBJ databases">
        <title>KCTC 19127 draft genome.</title>
        <authorList>
            <person name="An D."/>
        </authorList>
    </citation>
    <scope>NUCLEOTIDE SEQUENCE</scope>
    <source>
        <strain evidence="4">KCTC 19127</strain>
    </source>
</reference>
<dbReference type="Proteomes" id="UP000663801">
    <property type="component" value="Unassembled WGS sequence"/>
</dbReference>
<sequence length="304" mass="30714">MTPDPWARSTGDRRDPAGDLPTGPLPVVGDRAATPAISAAPDPWSDRSAPARSGASERAHRPRTPWTVTDVLAGLGVALLLSIVLAVPFTLDGGRTGITALVVAGLLPIWGGLTVAVLWASRAHGSGHLASDLGLHFRWIDLAIGLAAGLALRIASVVVAVVVTAIAGSPATGNSPLPLAGSGTGAVVVVAVATVLIAPVVEELFFRGLGLRATLASWGRRDARAGTPGRDRRTGAALVTAVLFAVLHLSEVADGVSLAVLFPTLVLAGLVLAALTLRTGRLGPAIVTHVVFNGTAVLAALLIG</sequence>
<feature type="transmembrane region" description="Helical" evidence="2">
    <location>
        <begin position="142"/>
        <end position="167"/>
    </location>
</feature>
<keyword evidence="5" id="KW-1185">Reference proteome</keyword>
<dbReference type="GO" id="GO:0004175">
    <property type="term" value="F:endopeptidase activity"/>
    <property type="evidence" value="ECO:0007669"/>
    <property type="project" value="UniProtKB-ARBA"/>
</dbReference>
<evidence type="ECO:0000313" key="5">
    <source>
        <dbReference type="Proteomes" id="UP000663801"/>
    </source>
</evidence>
<evidence type="ECO:0000259" key="3">
    <source>
        <dbReference type="Pfam" id="PF02517"/>
    </source>
</evidence>
<accession>A0A938YRX2</accession>
<keyword evidence="2" id="KW-1133">Transmembrane helix</keyword>
<feature type="transmembrane region" description="Helical" evidence="2">
    <location>
        <begin position="179"/>
        <end position="201"/>
    </location>
</feature>
<dbReference type="PANTHER" id="PTHR36435">
    <property type="entry name" value="SLR1288 PROTEIN"/>
    <property type="match status" value="1"/>
</dbReference>
<evidence type="ECO:0000256" key="1">
    <source>
        <dbReference type="SAM" id="MobiDB-lite"/>
    </source>
</evidence>
<keyword evidence="2" id="KW-0472">Membrane</keyword>
<keyword evidence="4" id="KW-0378">Hydrolase</keyword>
<keyword evidence="2" id="KW-0812">Transmembrane</keyword>
<dbReference type="GO" id="GO:0080120">
    <property type="term" value="P:CAAX-box protein maturation"/>
    <property type="evidence" value="ECO:0007669"/>
    <property type="project" value="UniProtKB-ARBA"/>
</dbReference>
<dbReference type="PANTHER" id="PTHR36435:SF1">
    <property type="entry name" value="CAAX AMINO TERMINAL PROTEASE FAMILY PROTEIN"/>
    <property type="match status" value="1"/>
</dbReference>